<dbReference type="Proteomes" id="UP000627369">
    <property type="component" value="Unassembled WGS sequence"/>
</dbReference>
<gene>
    <name evidence="2" type="ORF">GCM10017772_36690</name>
</gene>
<name>A0A919KXK1_9MICO</name>
<dbReference type="PANTHER" id="PTHR21310">
    <property type="entry name" value="AMINOGLYCOSIDE PHOSPHOTRANSFERASE-RELATED-RELATED"/>
    <property type="match status" value="1"/>
</dbReference>
<dbReference type="Gene3D" id="3.30.200.20">
    <property type="entry name" value="Phosphorylase Kinase, domain 1"/>
    <property type="match status" value="1"/>
</dbReference>
<accession>A0A919KXK1</accession>
<dbReference type="RefSeq" id="WP_189670748.1">
    <property type="nucleotide sequence ID" value="NZ_BNAS01000006.1"/>
</dbReference>
<dbReference type="InterPro" id="IPR051678">
    <property type="entry name" value="AGP_Transferase"/>
</dbReference>
<sequence length="330" mass="36793">MESITKNRQSLDTLRAMVARAYGPDAVPDGETWVEELGHGWFNVVYKLTLADGRQVALKIAPPPDVEVMTYEHRAMRTELEALRLVSAHTGVPVPTVDYADLDHDLVDVDYFFMPYVAADNLGVVRDELGTSDLERYKAALGAANRELNTILGPAFGPITAPTYPTWRAAFTAMFDGVLDDGRRRGVELGRPYDEIRAVLTAHEHLLDEATEPRYVEWDLWDGNALVRDGEIVCIIDHERAFFGDPLIEVGFAGLLTSAFGDATAFARGYGRGPLTGPEEIRRQLYTLHLALIMTIETVYRGHTDPGQYDWARERVDEVMTALTRGRPTA</sequence>
<evidence type="ECO:0000313" key="3">
    <source>
        <dbReference type="Proteomes" id="UP000627369"/>
    </source>
</evidence>
<dbReference type="PANTHER" id="PTHR21310:SF15">
    <property type="entry name" value="AMINOGLYCOSIDE PHOSPHOTRANSFERASE DOMAIN-CONTAINING PROTEIN"/>
    <property type="match status" value="1"/>
</dbReference>
<dbReference type="InterPro" id="IPR011009">
    <property type="entry name" value="Kinase-like_dom_sf"/>
</dbReference>
<feature type="domain" description="Aminoglycoside phosphotransferase" evidence="1">
    <location>
        <begin position="34"/>
        <end position="281"/>
    </location>
</feature>
<reference evidence="2" key="2">
    <citation type="submission" date="2020-09" db="EMBL/GenBank/DDBJ databases">
        <authorList>
            <person name="Sun Q."/>
            <person name="Zhou Y."/>
        </authorList>
    </citation>
    <scope>NUCLEOTIDE SEQUENCE</scope>
    <source>
        <strain evidence="2">CGMCC 4.7398</strain>
    </source>
</reference>
<organism evidence="2 3">
    <name type="scientific">Promicromonospora soli</name>
    <dbReference type="NCBI Taxonomy" id="2035533"/>
    <lineage>
        <taxon>Bacteria</taxon>
        <taxon>Bacillati</taxon>
        <taxon>Actinomycetota</taxon>
        <taxon>Actinomycetes</taxon>
        <taxon>Micrococcales</taxon>
        <taxon>Promicromonosporaceae</taxon>
        <taxon>Promicromonospora</taxon>
    </lineage>
</organism>
<dbReference type="EMBL" id="BNAS01000006">
    <property type="protein sequence ID" value="GHH76975.1"/>
    <property type="molecule type" value="Genomic_DNA"/>
</dbReference>
<dbReference type="SUPFAM" id="SSF56112">
    <property type="entry name" value="Protein kinase-like (PK-like)"/>
    <property type="match status" value="1"/>
</dbReference>
<comment type="caution">
    <text evidence="2">The sequence shown here is derived from an EMBL/GenBank/DDBJ whole genome shotgun (WGS) entry which is preliminary data.</text>
</comment>
<dbReference type="InterPro" id="IPR002575">
    <property type="entry name" value="Aminoglycoside_PTrfase"/>
</dbReference>
<protein>
    <submittedName>
        <fullName evidence="2">Aminoglycoside phosphotransferase</fullName>
    </submittedName>
</protein>
<dbReference type="Pfam" id="PF01636">
    <property type="entry name" value="APH"/>
    <property type="match status" value="1"/>
</dbReference>
<dbReference type="Gene3D" id="3.90.1200.10">
    <property type="match status" value="1"/>
</dbReference>
<dbReference type="AlphaFoldDB" id="A0A919KXK1"/>
<proteinExistence type="predicted"/>
<evidence type="ECO:0000259" key="1">
    <source>
        <dbReference type="Pfam" id="PF01636"/>
    </source>
</evidence>
<reference evidence="2" key="1">
    <citation type="journal article" date="2014" name="Int. J. Syst. Evol. Microbiol.">
        <title>Complete genome sequence of Corynebacterium casei LMG S-19264T (=DSM 44701T), isolated from a smear-ripened cheese.</title>
        <authorList>
            <consortium name="US DOE Joint Genome Institute (JGI-PGF)"/>
            <person name="Walter F."/>
            <person name="Albersmeier A."/>
            <person name="Kalinowski J."/>
            <person name="Ruckert C."/>
        </authorList>
    </citation>
    <scope>NUCLEOTIDE SEQUENCE</scope>
    <source>
        <strain evidence="2">CGMCC 4.7398</strain>
    </source>
</reference>
<keyword evidence="3" id="KW-1185">Reference proteome</keyword>
<evidence type="ECO:0000313" key="2">
    <source>
        <dbReference type="EMBL" id="GHH76975.1"/>
    </source>
</evidence>